<feature type="transmembrane region" description="Helical" evidence="9">
    <location>
        <begin position="6"/>
        <end position="26"/>
    </location>
</feature>
<feature type="transmembrane region" description="Helical" evidence="9">
    <location>
        <begin position="64"/>
        <end position="85"/>
    </location>
</feature>
<feature type="transmembrane region" description="Helical" evidence="9">
    <location>
        <begin position="323"/>
        <end position="343"/>
    </location>
</feature>
<evidence type="ECO:0000313" key="10">
    <source>
        <dbReference type="EMBL" id="MFM2485018.1"/>
    </source>
</evidence>
<feature type="transmembrane region" description="Helical" evidence="9">
    <location>
        <begin position="97"/>
        <end position="121"/>
    </location>
</feature>
<proteinExistence type="predicted"/>
<protein>
    <submittedName>
        <fullName evidence="10">L-rhamnose/proton symporter RhaT</fullName>
    </submittedName>
</protein>
<dbReference type="NCBIfam" id="NF010023">
    <property type="entry name" value="PRK13499.1-3"/>
    <property type="match status" value="1"/>
</dbReference>
<evidence type="ECO:0000256" key="9">
    <source>
        <dbReference type="SAM" id="Phobius"/>
    </source>
</evidence>
<keyword evidence="7 9" id="KW-1133">Transmembrane helix</keyword>
<dbReference type="InterPro" id="IPR004673">
    <property type="entry name" value="L-rhamnose-proton_sym_RhaT"/>
</dbReference>
<keyword evidence="1" id="KW-0813">Transport</keyword>
<evidence type="ECO:0000256" key="2">
    <source>
        <dbReference type="ARBA" id="ARBA00022475"/>
    </source>
</evidence>
<name>A0ABW9G6Y9_9GAMM</name>
<comment type="caution">
    <text evidence="10">The sequence shown here is derived from an EMBL/GenBank/DDBJ whole genome shotgun (WGS) entry which is preliminary data.</text>
</comment>
<keyword evidence="4" id="KW-0762">Sugar transport</keyword>
<reference evidence="10 11" key="1">
    <citation type="journal article" date="2013" name="Int. J. Syst. Evol. Microbiol.">
        <title>Celerinatantimonas yamalensis sp. nov., a cold-adapted diazotrophic bacterium from a cold permafrost brine.</title>
        <authorList>
            <person name="Shcherbakova V."/>
            <person name="Chuvilskaya N."/>
            <person name="Rivkina E."/>
            <person name="Demidov N."/>
            <person name="Uchaeva V."/>
            <person name="Suetin S."/>
            <person name="Suzina N."/>
            <person name="Gilichinsky D."/>
        </authorList>
    </citation>
    <scope>NUCLEOTIDE SEQUENCE [LARGE SCALE GENOMIC DNA]</scope>
    <source>
        <strain evidence="10 11">C7</strain>
    </source>
</reference>
<evidence type="ECO:0000256" key="8">
    <source>
        <dbReference type="ARBA" id="ARBA00023136"/>
    </source>
</evidence>
<keyword evidence="2" id="KW-1003">Cell membrane</keyword>
<keyword evidence="3" id="KW-0997">Cell inner membrane</keyword>
<dbReference type="Proteomes" id="UP001629953">
    <property type="component" value="Unassembled WGS sequence"/>
</dbReference>
<feature type="transmembrane region" description="Helical" evidence="9">
    <location>
        <begin position="38"/>
        <end position="58"/>
    </location>
</feature>
<accession>A0ABW9G6Y9</accession>
<keyword evidence="6" id="KW-0769">Symport</keyword>
<dbReference type="Pfam" id="PF06379">
    <property type="entry name" value="RhaT"/>
    <property type="match status" value="1"/>
</dbReference>
<evidence type="ECO:0000256" key="1">
    <source>
        <dbReference type="ARBA" id="ARBA00022448"/>
    </source>
</evidence>
<feature type="transmembrane region" description="Helical" evidence="9">
    <location>
        <begin position="214"/>
        <end position="234"/>
    </location>
</feature>
<feature type="transmembrane region" description="Helical" evidence="9">
    <location>
        <begin position="175"/>
        <end position="194"/>
    </location>
</feature>
<evidence type="ECO:0000313" key="11">
    <source>
        <dbReference type="Proteomes" id="UP001629953"/>
    </source>
</evidence>
<evidence type="ECO:0000256" key="5">
    <source>
        <dbReference type="ARBA" id="ARBA00022692"/>
    </source>
</evidence>
<evidence type="ECO:0000256" key="7">
    <source>
        <dbReference type="ARBA" id="ARBA00022989"/>
    </source>
</evidence>
<organism evidence="10 11">
    <name type="scientific">Celerinatantimonas yamalensis</name>
    <dbReference type="NCBI Taxonomy" id="559956"/>
    <lineage>
        <taxon>Bacteria</taxon>
        <taxon>Pseudomonadati</taxon>
        <taxon>Pseudomonadota</taxon>
        <taxon>Gammaproteobacteria</taxon>
        <taxon>Celerinatantimonadaceae</taxon>
        <taxon>Celerinatantimonas</taxon>
    </lineage>
</organism>
<dbReference type="EMBL" id="JBEQCT010000003">
    <property type="protein sequence ID" value="MFM2485018.1"/>
    <property type="molecule type" value="Genomic_DNA"/>
</dbReference>
<evidence type="ECO:0000256" key="3">
    <source>
        <dbReference type="ARBA" id="ARBA00022519"/>
    </source>
</evidence>
<dbReference type="RefSeq" id="WP_408623231.1">
    <property type="nucleotide sequence ID" value="NZ_JBEQCT010000003.1"/>
</dbReference>
<feature type="transmembrane region" description="Helical" evidence="9">
    <location>
        <begin position="133"/>
        <end position="154"/>
    </location>
</feature>
<keyword evidence="5 9" id="KW-0812">Transmembrane</keyword>
<gene>
    <name evidence="10" type="primary">rhaT</name>
    <name evidence="10" type="ORF">ABUE30_08070</name>
</gene>
<feature type="transmembrane region" description="Helical" evidence="9">
    <location>
        <begin position="289"/>
        <end position="311"/>
    </location>
</feature>
<keyword evidence="11" id="KW-1185">Reference proteome</keyword>
<keyword evidence="8 9" id="KW-0472">Membrane</keyword>
<feature type="transmembrane region" description="Helical" evidence="9">
    <location>
        <begin position="255"/>
        <end position="277"/>
    </location>
</feature>
<evidence type="ECO:0000256" key="6">
    <source>
        <dbReference type="ARBA" id="ARBA00022847"/>
    </source>
</evidence>
<evidence type="ECO:0000256" key="4">
    <source>
        <dbReference type="ARBA" id="ARBA00022597"/>
    </source>
</evidence>
<sequence length="345" mass="36889">MIGTIISGIGWHTVGAASAASFYAPISKVKQWSWETTWAIAGLFSWILLPWVVTWFLVPDFASFYGGITVKAYLAMFFFGAMWGIGNVNYGLTMRYLGMSLGIGVAIGVTLVVGTLLPVIVNGTFGHLVTTQSGQITMLGIMIALVGIAVVTYAGHQKDKVLGQTASEFNLKKGLILAVFCGIFSAGFAFGLNAAEPVKEASLQIGINPLYAMLPSYGIIMGGGALINFSYCLIRLAVKSDLSIRHDFSFPVKSLCINGLLAATGGVMWYLQFFFYAWGEASIPQSLSFVNWMLHMSIYVLCGGLVGLALAEWRGVGSRPVRILCLGMMIIVIAANVVGLGMATA</sequence>